<proteinExistence type="predicted"/>
<feature type="region of interest" description="Disordered" evidence="1">
    <location>
        <begin position="91"/>
        <end position="110"/>
    </location>
</feature>
<evidence type="ECO:0000259" key="2">
    <source>
        <dbReference type="Pfam" id="PF03732"/>
    </source>
</evidence>
<gene>
    <name evidence="3" type="ORF">B296_00028468</name>
</gene>
<feature type="compositionally biased region" description="Polar residues" evidence="1">
    <location>
        <begin position="169"/>
        <end position="184"/>
    </location>
</feature>
<organism evidence="3 4">
    <name type="scientific">Ensete ventricosum</name>
    <name type="common">Abyssinian banana</name>
    <name type="synonym">Musa ensete</name>
    <dbReference type="NCBI Taxonomy" id="4639"/>
    <lineage>
        <taxon>Eukaryota</taxon>
        <taxon>Viridiplantae</taxon>
        <taxon>Streptophyta</taxon>
        <taxon>Embryophyta</taxon>
        <taxon>Tracheophyta</taxon>
        <taxon>Spermatophyta</taxon>
        <taxon>Magnoliopsida</taxon>
        <taxon>Liliopsida</taxon>
        <taxon>Zingiberales</taxon>
        <taxon>Musaceae</taxon>
        <taxon>Ensete</taxon>
    </lineage>
</organism>
<feature type="compositionally biased region" description="Basic and acidic residues" evidence="1">
    <location>
        <begin position="52"/>
        <end position="61"/>
    </location>
</feature>
<evidence type="ECO:0000313" key="4">
    <source>
        <dbReference type="Proteomes" id="UP000287651"/>
    </source>
</evidence>
<feature type="compositionally biased region" description="Basic and acidic residues" evidence="1">
    <location>
        <begin position="223"/>
        <end position="232"/>
    </location>
</feature>
<dbReference type="AlphaFoldDB" id="A0A427ADG4"/>
<comment type="caution">
    <text evidence="3">The sequence shown here is derived from an EMBL/GenBank/DDBJ whole genome shotgun (WGS) entry which is preliminary data.</text>
</comment>
<feature type="region of interest" description="Disordered" evidence="1">
    <location>
        <begin position="46"/>
        <end position="78"/>
    </location>
</feature>
<feature type="domain" description="Retrotransposon gag" evidence="2">
    <location>
        <begin position="328"/>
        <end position="383"/>
    </location>
</feature>
<evidence type="ECO:0000313" key="3">
    <source>
        <dbReference type="EMBL" id="RRT74295.1"/>
    </source>
</evidence>
<dbReference type="Pfam" id="PF03732">
    <property type="entry name" value="Retrotrans_gag"/>
    <property type="match status" value="1"/>
</dbReference>
<sequence>MGSIMVSPTRQRTLRPHLGHVKIQPRRACIMRPTRSRRIFWKSCGQLTVPPDNRRRSKADVPDQPSTNAPGPWQQTVGGVAGQTQQVDCDHASDYGRTRSPNRGLADGVQSTLTPDRYWRLLTDPGLTPPGYIAPQAITAEAFLGLDHQVQASGMIQAIIPHIPQLAQTTATTQSEPQWPPTNRGSREHSTLAQLGPTEHNPPKVRSETPSIVSEKSPAPYLGEEHTPRDPDTLSSDSTNSFRMQLRRVNKWLDEVQKKVTKSKEEARENPKYKSPFVLEIQDKPVPTNFMLPLLESYDGSSDPTEHVTTFRAQMAFDDSSDALMCRVFPTTLRGLVRMWYSHLKPTSIISFDQLAKELEQNFLANARPKPIAASLLDITQGRVEPLT</sequence>
<name>A0A427ADG4_ENSVE</name>
<protein>
    <recommendedName>
        <fullName evidence="2">Retrotransposon gag domain-containing protein</fullName>
    </recommendedName>
</protein>
<feature type="region of interest" description="Disordered" evidence="1">
    <location>
        <begin position="169"/>
        <end position="238"/>
    </location>
</feature>
<dbReference type="EMBL" id="AMZH03002815">
    <property type="protein sequence ID" value="RRT74295.1"/>
    <property type="molecule type" value="Genomic_DNA"/>
</dbReference>
<dbReference type="PANTHER" id="PTHR33223:SF10">
    <property type="entry name" value="AMINOTRANSFERASE-LIKE PLANT MOBILE DOMAIN-CONTAINING PROTEIN"/>
    <property type="match status" value="1"/>
</dbReference>
<accession>A0A427ADG4</accession>
<dbReference type="PANTHER" id="PTHR33223">
    <property type="entry name" value="CCHC-TYPE DOMAIN-CONTAINING PROTEIN"/>
    <property type="match status" value="1"/>
</dbReference>
<dbReference type="InterPro" id="IPR005162">
    <property type="entry name" value="Retrotrans_gag_dom"/>
</dbReference>
<dbReference type="Proteomes" id="UP000287651">
    <property type="component" value="Unassembled WGS sequence"/>
</dbReference>
<evidence type="ECO:0000256" key="1">
    <source>
        <dbReference type="SAM" id="MobiDB-lite"/>
    </source>
</evidence>
<reference evidence="3 4" key="1">
    <citation type="journal article" date="2014" name="Agronomy (Basel)">
        <title>A Draft Genome Sequence for Ensete ventricosum, the Drought-Tolerant Tree Against Hunger.</title>
        <authorList>
            <person name="Harrison J."/>
            <person name="Moore K.A."/>
            <person name="Paszkiewicz K."/>
            <person name="Jones T."/>
            <person name="Grant M."/>
            <person name="Ambacheew D."/>
            <person name="Muzemil S."/>
            <person name="Studholme D.J."/>
        </authorList>
    </citation>
    <scope>NUCLEOTIDE SEQUENCE [LARGE SCALE GENOMIC DNA]</scope>
</reference>